<dbReference type="InterPro" id="IPR012337">
    <property type="entry name" value="RNaseH-like_sf"/>
</dbReference>
<dbReference type="GO" id="GO:0003676">
    <property type="term" value="F:nucleic acid binding"/>
    <property type="evidence" value="ECO:0007669"/>
    <property type="project" value="InterPro"/>
</dbReference>
<evidence type="ECO:0000256" key="1">
    <source>
        <dbReference type="ARBA" id="ARBA00022679"/>
    </source>
</evidence>
<dbReference type="EMBL" id="JAHWGI010001024">
    <property type="protein sequence ID" value="KAK3920898.1"/>
    <property type="molecule type" value="Genomic_DNA"/>
</dbReference>
<feature type="domain" description="CCHC-type" evidence="7">
    <location>
        <begin position="238"/>
        <end position="253"/>
    </location>
</feature>
<proteinExistence type="predicted"/>
<evidence type="ECO:0000256" key="2">
    <source>
        <dbReference type="ARBA" id="ARBA00022695"/>
    </source>
</evidence>
<gene>
    <name evidence="9" type="ORF">KUF71_010135</name>
</gene>
<reference evidence="9" key="1">
    <citation type="submission" date="2021-07" db="EMBL/GenBank/DDBJ databases">
        <authorList>
            <person name="Catto M.A."/>
            <person name="Jacobson A."/>
            <person name="Kennedy G."/>
            <person name="Labadie P."/>
            <person name="Hunt B.G."/>
            <person name="Srinivasan R."/>
        </authorList>
    </citation>
    <scope>NUCLEOTIDE SEQUENCE</scope>
    <source>
        <strain evidence="9">PL_HMW_Pooled</strain>
        <tissue evidence="9">Head</tissue>
    </source>
</reference>
<dbReference type="GO" id="GO:0015074">
    <property type="term" value="P:DNA integration"/>
    <property type="evidence" value="ECO:0007669"/>
    <property type="project" value="InterPro"/>
</dbReference>
<evidence type="ECO:0000259" key="7">
    <source>
        <dbReference type="PROSITE" id="PS50158"/>
    </source>
</evidence>
<dbReference type="PROSITE" id="PS50994">
    <property type="entry name" value="INTEGRASE"/>
    <property type="match status" value="1"/>
</dbReference>
<dbReference type="InterPro" id="IPR001878">
    <property type="entry name" value="Znf_CCHC"/>
</dbReference>
<dbReference type="Gene3D" id="4.10.60.10">
    <property type="entry name" value="Zinc finger, CCHC-type"/>
    <property type="match status" value="1"/>
</dbReference>
<organism evidence="9 10">
    <name type="scientific">Frankliniella fusca</name>
    <dbReference type="NCBI Taxonomy" id="407009"/>
    <lineage>
        <taxon>Eukaryota</taxon>
        <taxon>Metazoa</taxon>
        <taxon>Ecdysozoa</taxon>
        <taxon>Arthropoda</taxon>
        <taxon>Hexapoda</taxon>
        <taxon>Insecta</taxon>
        <taxon>Pterygota</taxon>
        <taxon>Neoptera</taxon>
        <taxon>Paraneoptera</taxon>
        <taxon>Thysanoptera</taxon>
        <taxon>Terebrantia</taxon>
        <taxon>Thripoidea</taxon>
        <taxon>Thripidae</taxon>
        <taxon>Frankliniella</taxon>
    </lineage>
</organism>
<comment type="caution">
    <text evidence="9">The sequence shown here is derived from an EMBL/GenBank/DDBJ whole genome shotgun (WGS) entry which is preliminary data.</text>
</comment>
<evidence type="ECO:0000256" key="5">
    <source>
        <dbReference type="PROSITE-ProRule" id="PRU00047"/>
    </source>
</evidence>
<dbReference type="InterPro" id="IPR001584">
    <property type="entry name" value="Integrase_cat-core"/>
</dbReference>
<dbReference type="AlphaFoldDB" id="A0AAE1LII0"/>
<evidence type="ECO:0000313" key="9">
    <source>
        <dbReference type="EMBL" id="KAK3920898.1"/>
    </source>
</evidence>
<keyword evidence="5" id="KW-0479">Metal-binding</keyword>
<dbReference type="PANTHER" id="PTHR37984">
    <property type="entry name" value="PROTEIN CBG26694"/>
    <property type="match status" value="1"/>
</dbReference>
<evidence type="ECO:0008006" key="11">
    <source>
        <dbReference type="Google" id="ProtNLM"/>
    </source>
</evidence>
<feature type="compositionally biased region" description="Polar residues" evidence="6">
    <location>
        <begin position="197"/>
        <end position="214"/>
    </location>
</feature>
<dbReference type="SUPFAM" id="SSF50630">
    <property type="entry name" value="Acid proteases"/>
    <property type="match status" value="1"/>
</dbReference>
<evidence type="ECO:0000256" key="4">
    <source>
        <dbReference type="ARBA" id="ARBA00022759"/>
    </source>
</evidence>
<dbReference type="SUPFAM" id="SSF53098">
    <property type="entry name" value="Ribonuclease H-like"/>
    <property type="match status" value="1"/>
</dbReference>
<feature type="domain" description="Integrase catalytic" evidence="8">
    <location>
        <begin position="534"/>
        <end position="646"/>
    </location>
</feature>
<keyword evidence="1" id="KW-0808">Transferase</keyword>
<evidence type="ECO:0000313" key="10">
    <source>
        <dbReference type="Proteomes" id="UP001219518"/>
    </source>
</evidence>
<dbReference type="InterPro" id="IPR021109">
    <property type="entry name" value="Peptidase_aspartic_dom_sf"/>
</dbReference>
<accession>A0AAE1LII0</accession>
<keyword evidence="4" id="KW-0255">Endonuclease</keyword>
<dbReference type="PROSITE" id="PS50158">
    <property type="entry name" value="ZF_CCHC"/>
    <property type="match status" value="1"/>
</dbReference>
<feature type="region of interest" description="Disordered" evidence="6">
    <location>
        <begin position="177"/>
        <end position="214"/>
    </location>
</feature>
<dbReference type="PANTHER" id="PTHR37984:SF5">
    <property type="entry name" value="PROTEIN NYNRIN-LIKE"/>
    <property type="match status" value="1"/>
</dbReference>
<dbReference type="GO" id="GO:0008270">
    <property type="term" value="F:zinc ion binding"/>
    <property type="evidence" value="ECO:0007669"/>
    <property type="project" value="UniProtKB-KW"/>
</dbReference>
<sequence length="646" mass="72187">MAVPVQHVPTLRALDPDVIFVTGWVQLFNGYCALIRLPEEVPNAHGVIVPNERRRLFLQSVGDRAYEYLRTACLPNTPYSFPIHTLIRLLREKFEPPGLISTALQVLAARCEFGLHYPEALRDQLIAGVRSNELRLAMLRENNLTFFQAKELAVRDDALRSEVRLMAQHSMNVNVANSQAASGKPKNKGNFKKFTPSNKSNKKAQQPEASGSAPSWNPCFRCTRKHDGRTCPARNWECHKCKKKGHISKCCPKRQVQVVTAQPPDNAVVNTVGASLDDEVERLFRVSKESIQVICIDSVSQSPPVLVNVLINEKELEMEVDSGAGVSIVSSITYSKLFNSTPLSPSPYILTSVSGQIKVFGQLKVKVSLPSHAPVELILVVCEAVAPVRVQQLQSMFPSVFDLSNDQPITPFKAKLVFKENVKDIFAAAYSLPYAFVDVIDALINNLGYDFTIEHRKAELMSHVDALSRVPPVAEFFLDSSLNQRFSEALEISSISLDLPLSSSVIAEETKKDSELSKLVTQCKRSHDYVPWPDVKVPMQRVHIDFYAFKGLTFLLFADSFSKWLHIQRMEHTRAIDVITVLSTIFSIWGDPSSLVSDNGPPFDSVEFVDFLTSRDIVLIHSPAYHPESNGYAERSVQIAKKSLEK</sequence>
<evidence type="ECO:0000256" key="6">
    <source>
        <dbReference type="SAM" id="MobiDB-lite"/>
    </source>
</evidence>
<protein>
    <recommendedName>
        <fullName evidence="11">Endonuclease</fullName>
    </recommendedName>
</protein>
<keyword evidence="10" id="KW-1185">Reference proteome</keyword>
<evidence type="ECO:0000256" key="3">
    <source>
        <dbReference type="ARBA" id="ARBA00022722"/>
    </source>
</evidence>
<keyword evidence="5" id="KW-0863">Zinc-finger</keyword>
<dbReference type="InterPro" id="IPR036397">
    <property type="entry name" value="RNaseH_sf"/>
</dbReference>
<dbReference type="Gene3D" id="3.30.420.10">
    <property type="entry name" value="Ribonuclease H-like superfamily/Ribonuclease H"/>
    <property type="match status" value="1"/>
</dbReference>
<dbReference type="Gene3D" id="2.40.70.10">
    <property type="entry name" value="Acid Proteases"/>
    <property type="match status" value="1"/>
</dbReference>
<dbReference type="Proteomes" id="UP001219518">
    <property type="component" value="Unassembled WGS sequence"/>
</dbReference>
<name>A0AAE1LII0_9NEOP</name>
<reference evidence="9" key="2">
    <citation type="journal article" date="2023" name="BMC Genomics">
        <title>Pest status, molecular evolution, and epigenetic factors derived from the genome assembly of Frankliniella fusca, a thysanopteran phytovirus vector.</title>
        <authorList>
            <person name="Catto M.A."/>
            <person name="Labadie P.E."/>
            <person name="Jacobson A.L."/>
            <person name="Kennedy G.G."/>
            <person name="Srinivasan R."/>
            <person name="Hunt B.G."/>
        </authorList>
    </citation>
    <scope>NUCLEOTIDE SEQUENCE</scope>
    <source>
        <strain evidence="9">PL_HMW_Pooled</strain>
    </source>
</reference>
<dbReference type="InterPro" id="IPR050951">
    <property type="entry name" value="Retrovirus_Pol_polyprotein"/>
</dbReference>
<keyword evidence="2" id="KW-0548">Nucleotidyltransferase</keyword>
<keyword evidence="3" id="KW-0540">Nuclease</keyword>
<keyword evidence="4" id="KW-0378">Hydrolase</keyword>
<evidence type="ECO:0000259" key="8">
    <source>
        <dbReference type="PROSITE" id="PS50994"/>
    </source>
</evidence>
<keyword evidence="5" id="KW-0862">Zinc</keyword>